<accession>A0A1X4GKP6</accession>
<organism evidence="2 3">
    <name type="scientific">Halorubrum ezzemoulense DSM 17463</name>
    <dbReference type="NCBI Taxonomy" id="1121945"/>
    <lineage>
        <taxon>Archaea</taxon>
        <taxon>Methanobacteriati</taxon>
        <taxon>Methanobacteriota</taxon>
        <taxon>Stenosarchaea group</taxon>
        <taxon>Halobacteria</taxon>
        <taxon>Halobacteriales</taxon>
        <taxon>Haloferacaceae</taxon>
        <taxon>Halorubrum</taxon>
    </lineage>
</organism>
<dbReference type="AlphaFoldDB" id="A0A1X4GKP6"/>
<evidence type="ECO:0000256" key="1">
    <source>
        <dbReference type="SAM" id="MobiDB-lite"/>
    </source>
</evidence>
<proteinExistence type="predicted"/>
<protein>
    <submittedName>
        <fullName evidence="2">Uncharacterized protein</fullName>
    </submittedName>
</protein>
<sequence>MVATSPRRRPPPRRTRRRSRSHRVAPVDRGNAEVAVRVRRDLVEARGRRNVGVIAYRRAGVAGEVVGDAIDSVVRRAEDVPDHAAGRRGGWTPSRAG</sequence>
<feature type="region of interest" description="Disordered" evidence="1">
    <location>
        <begin position="1"/>
        <end position="28"/>
    </location>
</feature>
<feature type="region of interest" description="Disordered" evidence="1">
    <location>
        <begin position="78"/>
        <end position="97"/>
    </location>
</feature>
<evidence type="ECO:0000313" key="3">
    <source>
        <dbReference type="Proteomes" id="UP000193587"/>
    </source>
</evidence>
<dbReference type="EMBL" id="NEDJ01000040">
    <property type="protein sequence ID" value="OSO97786.1"/>
    <property type="molecule type" value="Genomic_DNA"/>
</dbReference>
<gene>
    <name evidence="2" type="ORF">B9H04_11505</name>
</gene>
<reference evidence="2 3" key="1">
    <citation type="submission" date="2017-04" db="EMBL/GenBank/DDBJ databases">
        <title>MLSA of the genus Halorubrum.</title>
        <authorList>
            <person name="De La Haba R."/>
            <person name="Sanchez-Porro C."/>
            <person name="Infante-Dominguez C."/>
            <person name="Ventosa A."/>
        </authorList>
    </citation>
    <scope>NUCLEOTIDE SEQUENCE [LARGE SCALE GENOMIC DNA]</scope>
    <source>
        <strain evidence="2 3">DSM 17463</strain>
    </source>
</reference>
<feature type="compositionally biased region" description="Basic residues" evidence="1">
    <location>
        <begin position="1"/>
        <end position="23"/>
    </location>
</feature>
<dbReference type="Proteomes" id="UP000193587">
    <property type="component" value="Unassembled WGS sequence"/>
</dbReference>
<evidence type="ECO:0000313" key="2">
    <source>
        <dbReference type="EMBL" id="OSO97786.1"/>
    </source>
</evidence>
<name>A0A1X4GKP6_HALEZ</name>
<comment type="caution">
    <text evidence="2">The sequence shown here is derived from an EMBL/GenBank/DDBJ whole genome shotgun (WGS) entry which is preliminary data.</text>
</comment>